<dbReference type="GO" id="GO:0015628">
    <property type="term" value="P:protein secretion by the type II secretion system"/>
    <property type="evidence" value="ECO:0007669"/>
    <property type="project" value="TreeGrafter"/>
</dbReference>
<keyword evidence="3" id="KW-1003">Cell membrane</keyword>
<gene>
    <name evidence="10" type="ORF">J2D77_08175</name>
</gene>
<accession>A0A939HNN8</accession>
<evidence type="ECO:0000256" key="6">
    <source>
        <dbReference type="ARBA" id="ARBA00022989"/>
    </source>
</evidence>
<dbReference type="GO" id="GO:0005886">
    <property type="term" value="C:plasma membrane"/>
    <property type="evidence" value="ECO:0007669"/>
    <property type="project" value="UniProtKB-SubCell"/>
</dbReference>
<evidence type="ECO:0000256" key="2">
    <source>
        <dbReference type="ARBA" id="ARBA00005745"/>
    </source>
</evidence>
<keyword evidence="4" id="KW-0997">Cell inner membrane</keyword>
<protein>
    <submittedName>
        <fullName evidence="10">Type II secretion system F family protein</fullName>
    </submittedName>
</protein>
<dbReference type="InterPro" id="IPR042094">
    <property type="entry name" value="T2SS_GspF_sf"/>
</dbReference>
<keyword evidence="11" id="KW-1185">Reference proteome</keyword>
<evidence type="ECO:0000256" key="8">
    <source>
        <dbReference type="SAM" id="Phobius"/>
    </source>
</evidence>
<dbReference type="AlphaFoldDB" id="A0A939HNN8"/>
<dbReference type="InterPro" id="IPR003004">
    <property type="entry name" value="GspF/PilC"/>
</dbReference>
<feature type="domain" description="Type II secretion system protein GspF" evidence="9">
    <location>
        <begin position="75"/>
        <end position="197"/>
    </location>
</feature>
<dbReference type="PANTHER" id="PTHR30012:SF0">
    <property type="entry name" value="TYPE II SECRETION SYSTEM PROTEIN F-RELATED"/>
    <property type="match status" value="1"/>
</dbReference>
<comment type="similarity">
    <text evidence="2">Belongs to the GSP F family.</text>
</comment>
<dbReference type="Gene3D" id="1.20.81.30">
    <property type="entry name" value="Type II secretion system (T2SS), domain F"/>
    <property type="match status" value="2"/>
</dbReference>
<organism evidence="10 11">
    <name type="scientific">Acetobacter garciniae</name>
    <dbReference type="NCBI Taxonomy" id="2817435"/>
    <lineage>
        <taxon>Bacteria</taxon>
        <taxon>Pseudomonadati</taxon>
        <taxon>Pseudomonadota</taxon>
        <taxon>Alphaproteobacteria</taxon>
        <taxon>Acetobacterales</taxon>
        <taxon>Acetobacteraceae</taxon>
        <taxon>Acetobacter</taxon>
    </lineage>
</organism>
<sequence length="408" mass="42990">MAEFRYTAVNAQGVLVRGMIEAPGRAEAATALRAQGHIPMRIAPPGPFAFVAGLGAGGAGLRRGGLRRAELASMTRELAVMLGAGQDIDRALRFVADSSRRARVRALLAQIRAAVRDGSTLHAAMARYPRSFPRLYTGMVRAAEGSGTLAATMEHLATLLERERALSATVQSAMIYPAVLTVAAMGSVYLLLTQVLPQFTPLFASNGVALPASTQFMVGLGDWLGRYGLALPVAALGLGLGARALLKRPAIRLWADTWVLRLPVAGSLLREILAARFARMLGTLLENGVPILSCLAITRTALANRAALAAIEDAIRSAKAGRGVAGALDRAGVFPPRMVHLLRLGEETARLGAMALQAANIHEEQTRLATQRLVALLVPAITIVMGLLVAGIVSSLLLAMLSLNDLAQ</sequence>
<evidence type="ECO:0000313" key="11">
    <source>
        <dbReference type="Proteomes" id="UP000664073"/>
    </source>
</evidence>
<dbReference type="InterPro" id="IPR018076">
    <property type="entry name" value="T2SS_GspF_dom"/>
</dbReference>
<feature type="transmembrane region" description="Helical" evidence="8">
    <location>
        <begin position="373"/>
        <end position="401"/>
    </location>
</feature>
<evidence type="ECO:0000256" key="7">
    <source>
        <dbReference type="ARBA" id="ARBA00023136"/>
    </source>
</evidence>
<evidence type="ECO:0000259" key="9">
    <source>
        <dbReference type="Pfam" id="PF00482"/>
    </source>
</evidence>
<evidence type="ECO:0000256" key="4">
    <source>
        <dbReference type="ARBA" id="ARBA00022519"/>
    </source>
</evidence>
<feature type="transmembrane region" description="Helical" evidence="8">
    <location>
        <begin position="227"/>
        <end position="246"/>
    </location>
</feature>
<proteinExistence type="inferred from homology"/>
<feature type="transmembrane region" description="Helical" evidence="8">
    <location>
        <begin position="173"/>
        <end position="192"/>
    </location>
</feature>
<dbReference type="Proteomes" id="UP000664073">
    <property type="component" value="Unassembled WGS sequence"/>
</dbReference>
<keyword evidence="6 8" id="KW-1133">Transmembrane helix</keyword>
<dbReference type="PANTHER" id="PTHR30012">
    <property type="entry name" value="GENERAL SECRETION PATHWAY PROTEIN"/>
    <property type="match status" value="1"/>
</dbReference>
<dbReference type="EMBL" id="JAFVMH010000003">
    <property type="protein sequence ID" value="MBO1325124.1"/>
    <property type="molecule type" value="Genomic_DNA"/>
</dbReference>
<dbReference type="Pfam" id="PF00482">
    <property type="entry name" value="T2SSF"/>
    <property type="match status" value="2"/>
</dbReference>
<keyword evidence="5 8" id="KW-0812">Transmembrane</keyword>
<comment type="caution">
    <text evidence="10">The sequence shown here is derived from an EMBL/GenBank/DDBJ whole genome shotgun (WGS) entry which is preliminary data.</text>
</comment>
<evidence type="ECO:0000256" key="3">
    <source>
        <dbReference type="ARBA" id="ARBA00022475"/>
    </source>
</evidence>
<keyword evidence="7 8" id="KW-0472">Membrane</keyword>
<evidence type="ECO:0000256" key="1">
    <source>
        <dbReference type="ARBA" id="ARBA00004429"/>
    </source>
</evidence>
<reference evidence="10" key="1">
    <citation type="submission" date="2021-03" db="EMBL/GenBank/DDBJ databases">
        <title>The complete genome sequence of Acetobacter sp. TBRC 12339.</title>
        <authorList>
            <person name="Charoenyingcharoen P."/>
            <person name="Yukphan P."/>
        </authorList>
    </citation>
    <scope>NUCLEOTIDE SEQUENCE</scope>
    <source>
        <strain evidence="10">TBRC 12339</strain>
    </source>
</reference>
<evidence type="ECO:0000256" key="5">
    <source>
        <dbReference type="ARBA" id="ARBA00022692"/>
    </source>
</evidence>
<evidence type="ECO:0000313" key="10">
    <source>
        <dbReference type="EMBL" id="MBO1325124.1"/>
    </source>
</evidence>
<comment type="subcellular location">
    <subcellularLocation>
        <location evidence="1">Cell inner membrane</location>
        <topology evidence="1">Multi-pass membrane protein</topology>
    </subcellularLocation>
</comment>
<feature type="domain" description="Type II secretion system protein GspF" evidence="9">
    <location>
        <begin position="277"/>
        <end position="398"/>
    </location>
</feature>
<dbReference type="RefSeq" id="WP_207845792.1">
    <property type="nucleotide sequence ID" value="NZ_JAFVMH010000003.1"/>
</dbReference>
<name>A0A939HNN8_9PROT</name>
<dbReference type="PRINTS" id="PR00812">
    <property type="entry name" value="BCTERIALGSPF"/>
</dbReference>
<dbReference type="FunFam" id="1.20.81.30:FF:000001">
    <property type="entry name" value="Type II secretion system protein F"/>
    <property type="match status" value="1"/>
</dbReference>